<dbReference type="PANTHER" id="PTHR43413">
    <property type="entry name" value="TRANSCRIPTIONAL REGULATOR, ASNC FAMILY"/>
    <property type="match status" value="1"/>
</dbReference>
<gene>
    <name evidence="8" type="ORF">MNBD_GAMMA14-2651</name>
</gene>
<dbReference type="EMBL" id="UOFM01000231">
    <property type="protein sequence ID" value="VAW77727.1"/>
    <property type="molecule type" value="Genomic_DNA"/>
</dbReference>
<feature type="domain" description="Siroheme decarboxylase NirL-like HTH" evidence="7">
    <location>
        <begin position="177"/>
        <end position="220"/>
    </location>
</feature>
<feature type="domain" description="Siroheme decarboxylase NirL-like HTH" evidence="7">
    <location>
        <begin position="7"/>
        <end position="49"/>
    </location>
</feature>
<keyword evidence="1" id="KW-0456">Lyase</keyword>
<dbReference type="SUPFAM" id="SSF46785">
    <property type="entry name" value="Winged helix' DNA-binding domain"/>
    <property type="match status" value="1"/>
</dbReference>
<evidence type="ECO:0000256" key="4">
    <source>
        <dbReference type="ARBA" id="ARBA00023471"/>
    </source>
</evidence>
<sequence length="329" mass="37256">MKILTEQLLNNFQRNFPLLPAPFEHIAQSLNTDSDTVLKRLRELQKNGAVSRVGAVFKPNTVGVSTLAAIAVPDCLLGNVAPIISSFPQVNHNYEREHEYNLWFVVTAENQPALEGSLRHIEERVGYPVLSLPLVKDYHIDLGFPMQLDQQPEPVMLNDSPAMPIQASTLDPGCAEDLIDAIQDGLPLVARPYREIAERLGWSEQQVIDRLQQMLESGVIKRLGVVVRHHELGYRANAMVVLDVPDKIIDQLGYQLGKQDCVTLCYQRPRRLPQWPFNLFCMVHGKDRDDVLACVERMVEGLGLKQYPRSVLFSGRRYKQCGARYRGIH</sequence>
<evidence type="ECO:0000256" key="3">
    <source>
        <dbReference type="ARBA" id="ARBA00023457"/>
    </source>
</evidence>
<proteinExistence type="inferred from homology"/>
<comment type="catalytic activity">
    <reaction evidence="5">
        <text>siroheme + 2 H(+) = 12,18-didecarboxysiroheme + 2 CO2</text>
        <dbReference type="Rhea" id="RHEA:19093"/>
        <dbReference type="ChEBI" id="CHEBI:15378"/>
        <dbReference type="ChEBI" id="CHEBI:16526"/>
        <dbReference type="ChEBI" id="CHEBI:60052"/>
        <dbReference type="ChEBI" id="CHEBI:140497"/>
        <dbReference type="EC" id="4.1.1.111"/>
    </reaction>
</comment>
<evidence type="ECO:0000259" key="6">
    <source>
        <dbReference type="Pfam" id="PF17805"/>
    </source>
</evidence>
<dbReference type="InterPro" id="IPR050684">
    <property type="entry name" value="HTH-Siroheme_Decarb"/>
</dbReference>
<dbReference type="GO" id="GO:0016829">
    <property type="term" value="F:lyase activity"/>
    <property type="evidence" value="ECO:0007669"/>
    <property type="project" value="UniProtKB-KW"/>
</dbReference>
<comment type="similarity">
    <text evidence="3">Belongs to the Ahb/Nir family.</text>
</comment>
<dbReference type="Pfam" id="PF22451">
    <property type="entry name" value="NirdL-like_HTH"/>
    <property type="match status" value="2"/>
</dbReference>
<name>A0A3B0YQF1_9ZZZZ</name>
<feature type="domain" description="Siroheme decarboxylase AsnC-like ligand binding" evidence="6">
    <location>
        <begin position="65"/>
        <end position="138"/>
    </location>
</feature>
<dbReference type="InterPro" id="IPR040523">
    <property type="entry name" value="AsnC_trans_reg2"/>
</dbReference>
<dbReference type="InterPro" id="IPR053953">
    <property type="entry name" value="NirdL-like_HTH"/>
</dbReference>
<dbReference type="EC" id="4.1.1.111" evidence="4"/>
<dbReference type="AlphaFoldDB" id="A0A3B0YQF1"/>
<evidence type="ECO:0000256" key="5">
    <source>
        <dbReference type="ARBA" id="ARBA00048470"/>
    </source>
</evidence>
<evidence type="ECO:0000313" key="8">
    <source>
        <dbReference type="EMBL" id="VAW77727.1"/>
    </source>
</evidence>
<feature type="domain" description="Siroheme decarboxylase AsnC-like ligand binding" evidence="6">
    <location>
        <begin position="232"/>
        <end position="319"/>
    </location>
</feature>
<organism evidence="8">
    <name type="scientific">hydrothermal vent metagenome</name>
    <dbReference type="NCBI Taxonomy" id="652676"/>
    <lineage>
        <taxon>unclassified sequences</taxon>
        <taxon>metagenomes</taxon>
        <taxon>ecological metagenomes</taxon>
    </lineage>
</organism>
<evidence type="ECO:0000259" key="7">
    <source>
        <dbReference type="Pfam" id="PF22451"/>
    </source>
</evidence>
<evidence type="ECO:0000256" key="1">
    <source>
        <dbReference type="ARBA" id="ARBA00023239"/>
    </source>
</evidence>
<evidence type="ECO:0000256" key="2">
    <source>
        <dbReference type="ARBA" id="ARBA00023444"/>
    </source>
</evidence>
<dbReference type="InterPro" id="IPR036390">
    <property type="entry name" value="WH_DNA-bd_sf"/>
</dbReference>
<accession>A0A3B0YQF1</accession>
<dbReference type="PANTHER" id="PTHR43413:SF1">
    <property type="entry name" value="SIROHEME DECARBOXYLASE NIRL SUBUNIT"/>
    <property type="match status" value="1"/>
</dbReference>
<dbReference type="Pfam" id="PF17805">
    <property type="entry name" value="AsnC_trans_reg2"/>
    <property type="match status" value="2"/>
</dbReference>
<comment type="pathway">
    <text evidence="2">Porphyrin-containing compound metabolism.</text>
</comment>
<protein>
    <recommendedName>
        <fullName evidence="4">siroheme decarboxylase</fullName>
        <ecNumber evidence="4">4.1.1.111</ecNumber>
    </recommendedName>
</protein>
<dbReference type="Gene3D" id="3.30.70.3460">
    <property type="match status" value="2"/>
</dbReference>
<reference evidence="8" key="1">
    <citation type="submission" date="2018-06" db="EMBL/GenBank/DDBJ databases">
        <authorList>
            <person name="Zhirakovskaya E."/>
        </authorList>
    </citation>
    <scope>NUCLEOTIDE SEQUENCE</scope>
</reference>